<comment type="caution">
    <text evidence="1">The sequence shown here is derived from an EMBL/GenBank/DDBJ whole genome shotgun (WGS) entry which is preliminary data.</text>
</comment>
<dbReference type="EMBL" id="CM045766">
    <property type="protein sequence ID" value="KAI8005335.1"/>
    <property type="molecule type" value="Genomic_DNA"/>
</dbReference>
<evidence type="ECO:0000313" key="2">
    <source>
        <dbReference type="Proteomes" id="UP001060215"/>
    </source>
</evidence>
<proteinExistence type="predicted"/>
<keyword evidence="2" id="KW-1185">Reference proteome</keyword>
<name>A0ACC0GVY0_9ERIC</name>
<dbReference type="Proteomes" id="UP001060215">
    <property type="component" value="Chromosome 9"/>
</dbReference>
<accession>A0ACC0GVY0</accession>
<organism evidence="1 2">
    <name type="scientific">Camellia lanceoleosa</name>
    <dbReference type="NCBI Taxonomy" id="1840588"/>
    <lineage>
        <taxon>Eukaryota</taxon>
        <taxon>Viridiplantae</taxon>
        <taxon>Streptophyta</taxon>
        <taxon>Embryophyta</taxon>
        <taxon>Tracheophyta</taxon>
        <taxon>Spermatophyta</taxon>
        <taxon>Magnoliopsida</taxon>
        <taxon>eudicotyledons</taxon>
        <taxon>Gunneridae</taxon>
        <taxon>Pentapetalae</taxon>
        <taxon>asterids</taxon>
        <taxon>Ericales</taxon>
        <taxon>Theaceae</taxon>
        <taxon>Camellia</taxon>
    </lineage>
</organism>
<protein>
    <submittedName>
        <fullName evidence="1">PRA1 family protein F2</fullName>
    </submittedName>
</protein>
<gene>
    <name evidence="1" type="ORF">LOK49_LG08G02351</name>
</gene>
<sequence length="191" mass="21136">MATRRPWKELFDFSSFSRPYSYAGLFLLCSVWLYLYFLRDHPIMLFNRTNHDRVVLVVLSLVTVIALVFTNVGLNVLVSLIIGQGNRSSSSACGSADVLEALGVVIDLDPEALLAAATAAASSSSRISSFRKDTRNESAHQEVVFPVPSKLSVISDCISYIDGQVDMRLIYGIIVVEEKDILEKEGKVWDS</sequence>
<reference evidence="1 2" key="1">
    <citation type="journal article" date="2022" name="Plant J.">
        <title>Chromosome-level genome of Camellia lanceoleosa provides a valuable resource for understanding genome evolution and self-incompatibility.</title>
        <authorList>
            <person name="Gong W."/>
            <person name="Xiao S."/>
            <person name="Wang L."/>
            <person name="Liao Z."/>
            <person name="Chang Y."/>
            <person name="Mo W."/>
            <person name="Hu G."/>
            <person name="Li W."/>
            <person name="Zhao G."/>
            <person name="Zhu H."/>
            <person name="Hu X."/>
            <person name="Ji K."/>
            <person name="Xiang X."/>
            <person name="Song Q."/>
            <person name="Yuan D."/>
            <person name="Jin S."/>
            <person name="Zhang L."/>
        </authorList>
    </citation>
    <scope>NUCLEOTIDE SEQUENCE [LARGE SCALE GENOMIC DNA]</scope>
    <source>
        <strain evidence="1">SQ_2022a</strain>
    </source>
</reference>
<evidence type="ECO:0000313" key="1">
    <source>
        <dbReference type="EMBL" id="KAI8005335.1"/>
    </source>
</evidence>